<evidence type="ECO:0000313" key="4">
    <source>
        <dbReference type="Proteomes" id="UP001165083"/>
    </source>
</evidence>
<name>A0A9W6TTG7_9STRA</name>
<feature type="domain" description="Alcohol dehydrogenase-like N-terminal" evidence="2">
    <location>
        <begin position="1"/>
        <end position="62"/>
    </location>
</feature>
<dbReference type="GO" id="GO:0008270">
    <property type="term" value="F:zinc ion binding"/>
    <property type="evidence" value="ECO:0007669"/>
    <property type="project" value="InterPro"/>
</dbReference>
<proteinExistence type="predicted"/>
<dbReference type="Proteomes" id="UP001165083">
    <property type="component" value="Unassembled WGS sequence"/>
</dbReference>
<dbReference type="InterPro" id="IPR013154">
    <property type="entry name" value="ADH-like_N"/>
</dbReference>
<evidence type="ECO:0000313" key="3">
    <source>
        <dbReference type="EMBL" id="GMF19340.1"/>
    </source>
</evidence>
<dbReference type="OrthoDB" id="201656at2759"/>
<dbReference type="InterPro" id="IPR011032">
    <property type="entry name" value="GroES-like_sf"/>
</dbReference>
<gene>
    <name evidence="3" type="ORF">Plil01_000737900</name>
</gene>
<dbReference type="Gene3D" id="3.40.50.720">
    <property type="entry name" value="NAD(P)-binding Rossmann-like Domain"/>
    <property type="match status" value="1"/>
</dbReference>
<dbReference type="AlphaFoldDB" id="A0A9W6TTG7"/>
<dbReference type="PANTHER" id="PTHR11695:SF294">
    <property type="entry name" value="RETICULON-4-INTERACTING PROTEIN 1, MITOCHONDRIAL"/>
    <property type="match status" value="1"/>
</dbReference>
<dbReference type="InterPro" id="IPR050700">
    <property type="entry name" value="YIM1/Zinc_Alcohol_DH_Fams"/>
</dbReference>
<dbReference type="GO" id="GO:0016491">
    <property type="term" value="F:oxidoreductase activity"/>
    <property type="evidence" value="ECO:0007669"/>
    <property type="project" value="UniProtKB-KW"/>
</dbReference>
<protein>
    <submittedName>
        <fullName evidence="3">Unnamed protein product</fullName>
    </submittedName>
</protein>
<organism evidence="3 4">
    <name type="scientific">Phytophthora lilii</name>
    <dbReference type="NCBI Taxonomy" id="2077276"/>
    <lineage>
        <taxon>Eukaryota</taxon>
        <taxon>Sar</taxon>
        <taxon>Stramenopiles</taxon>
        <taxon>Oomycota</taxon>
        <taxon>Peronosporomycetes</taxon>
        <taxon>Peronosporales</taxon>
        <taxon>Peronosporaceae</taxon>
        <taxon>Phytophthora</taxon>
    </lineage>
</organism>
<comment type="caution">
    <text evidence="3">The sequence shown here is derived from an EMBL/GenBank/DDBJ whole genome shotgun (WGS) entry which is preliminary data.</text>
</comment>
<dbReference type="Gene3D" id="3.90.180.10">
    <property type="entry name" value="Medium-chain alcohol dehydrogenases, catalytic domain"/>
    <property type="match status" value="1"/>
</dbReference>
<dbReference type="EMBL" id="BSXW01000340">
    <property type="protein sequence ID" value="GMF19340.1"/>
    <property type="molecule type" value="Genomic_DNA"/>
</dbReference>
<accession>A0A9W6TTG7</accession>
<dbReference type="SUPFAM" id="SSF50129">
    <property type="entry name" value="GroES-like"/>
    <property type="match status" value="1"/>
</dbReference>
<dbReference type="PANTHER" id="PTHR11695">
    <property type="entry name" value="ALCOHOL DEHYDROGENASE RELATED"/>
    <property type="match status" value="1"/>
</dbReference>
<keyword evidence="1" id="KW-0560">Oxidoreductase</keyword>
<keyword evidence="4" id="KW-1185">Reference proteome</keyword>
<dbReference type="InterPro" id="IPR036291">
    <property type="entry name" value="NAD(P)-bd_dom_sf"/>
</dbReference>
<dbReference type="SUPFAM" id="SSF51735">
    <property type="entry name" value="NAD(P)-binding Rossmann-fold domains"/>
    <property type="match status" value="1"/>
</dbReference>
<dbReference type="PROSITE" id="PS01162">
    <property type="entry name" value="QOR_ZETA_CRYSTAL"/>
    <property type="match status" value="1"/>
</dbReference>
<dbReference type="Pfam" id="PF08240">
    <property type="entry name" value="ADH_N"/>
    <property type="match status" value="1"/>
</dbReference>
<dbReference type="InterPro" id="IPR002364">
    <property type="entry name" value="Quin_OxRdtase/zeta-crystal_CS"/>
</dbReference>
<evidence type="ECO:0000256" key="1">
    <source>
        <dbReference type="ARBA" id="ARBA00023002"/>
    </source>
</evidence>
<reference evidence="3" key="1">
    <citation type="submission" date="2023-04" db="EMBL/GenBank/DDBJ databases">
        <title>Phytophthora lilii NBRC 32176.</title>
        <authorList>
            <person name="Ichikawa N."/>
            <person name="Sato H."/>
            <person name="Tonouchi N."/>
        </authorList>
    </citation>
    <scope>NUCLEOTIDE SEQUENCE</scope>
    <source>
        <strain evidence="3">NBRC 32176</strain>
    </source>
</reference>
<sequence>MGFDVAGSVVEVGAEVTRLRVGDAVYGQAPYGGSGGFSNYVGGCGTFAEYVNIDGQYLALKPTVLDFTEASGVSIAAQTSCQALVEIAQLQPGERVLILGGSGGTGVFAVQLAKVLGASTVIATISSRNSELVKSLGADFTID</sequence>
<evidence type="ECO:0000259" key="2">
    <source>
        <dbReference type="Pfam" id="PF08240"/>
    </source>
</evidence>